<gene>
    <name evidence="1" type="ORF">H9931_10575</name>
</gene>
<evidence type="ECO:0000313" key="1">
    <source>
        <dbReference type="EMBL" id="HJC67142.1"/>
    </source>
</evidence>
<reference evidence="1" key="2">
    <citation type="submission" date="2021-04" db="EMBL/GenBank/DDBJ databases">
        <authorList>
            <person name="Gilroy R."/>
        </authorList>
    </citation>
    <scope>NUCLEOTIDE SEQUENCE</scope>
    <source>
        <strain evidence="1">CHK198-12963</strain>
    </source>
</reference>
<sequence length="87" mass="10297">MKKIINGKLYDTKTAELVCDWTQRMYNDLGYVYYALYRSPRGRYFVYSARNGHADLELLTRKKAKKWNESCLLADEYIRVFGTPEEG</sequence>
<dbReference type="AlphaFoldDB" id="A0A9D2PWN2"/>
<proteinExistence type="predicted"/>
<name>A0A9D2PWN2_9FIRM</name>
<evidence type="ECO:0000313" key="2">
    <source>
        <dbReference type="Proteomes" id="UP000823863"/>
    </source>
</evidence>
<comment type="caution">
    <text evidence="1">The sequence shown here is derived from an EMBL/GenBank/DDBJ whole genome shotgun (WGS) entry which is preliminary data.</text>
</comment>
<accession>A0A9D2PWN2</accession>
<protein>
    <submittedName>
        <fullName evidence="1">Uncharacterized protein</fullName>
    </submittedName>
</protein>
<reference evidence="1" key="1">
    <citation type="journal article" date="2021" name="PeerJ">
        <title>Extensive microbial diversity within the chicken gut microbiome revealed by metagenomics and culture.</title>
        <authorList>
            <person name="Gilroy R."/>
            <person name="Ravi A."/>
            <person name="Getino M."/>
            <person name="Pursley I."/>
            <person name="Horton D.L."/>
            <person name="Alikhan N.F."/>
            <person name="Baker D."/>
            <person name="Gharbi K."/>
            <person name="Hall N."/>
            <person name="Watson M."/>
            <person name="Adriaenssens E.M."/>
            <person name="Foster-Nyarko E."/>
            <person name="Jarju S."/>
            <person name="Secka A."/>
            <person name="Antonio M."/>
            <person name="Oren A."/>
            <person name="Chaudhuri R.R."/>
            <person name="La Ragione R."/>
            <person name="Hildebrand F."/>
            <person name="Pallen M.J."/>
        </authorList>
    </citation>
    <scope>NUCLEOTIDE SEQUENCE</scope>
    <source>
        <strain evidence="1">CHK198-12963</strain>
    </source>
</reference>
<dbReference type="EMBL" id="DWWB01000055">
    <property type="protein sequence ID" value="HJC67142.1"/>
    <property type="molecule type" value="Genomic_DNA"/>
</dbReference>
<organism evidence="1 2">
    <name type="scientific">Candidatus Enterocloster excrementigallinarum</name>
    <dbReference type="NCBI Taxonomy" id="2838558"/>
    <lineage>
        <taxon>Bacteria</taxon>
        <taxon>Bacillati</taxon>
        <taxon>Bacillota</taxon>
        <taxon>Clostridia</taxon>
        <taxon>Lachnospirales</taxon>
        <taxon>Lachnospiraceae</taxon>
        <taxon>Enterocloster</taxon>
    </lineage>
</organism>
<dbReference type="Proteomes" id="UP000823863">
    <property type="component" value="Unassembled WGS sequence"/>
</dbReference>